<organism evidence="1 2">
    <name type="scientific">Nephila pilipes</name>
    <name type="common">Giant wood spider</name>
    <name type="synonym">Nephila maculata</name>
    <dbReference type="NCBI Taxonomy" id="299642"/>
    <lineage>
        <taxon>Eukaryota</taxon>
        <taxon>Metazoa</taxon>
        <taxon>Ecdysozoa</taxon>
        <taxon>Arthropoda</taxon>
        <taxon>Chelicerata</taxon>
        <taxon>Arachnida</taxon>
        <taxon>Araneae</taxon>
        <taxon>Araneomorphae</taxon>
        <taxon>Entelegynae</taxon>
        <taxon>Araneoidea</taxon>
        <taxon>Nephilidae</taxon>
        <taxon>Nephila</taxon>
    </lineage>
</organism>
<reference evidence="1" key="1">
    <citation type="submission" date="2020-08" db="EMBL/GenBank/DDBJ databases">
        <title>Multicomponent nature underlies the extraordinary mechanical properties of spider dragline silk.</title>
        <authorList>
            <person name="Kono N."/>
            <person name="Nakamura H."/>
            <person name="Mori M."/>
            <person name="Yoshida Y."/>
            <person name="Ohtoshi R."/>
            <person name="Malay A.D."/>
            <person name="Moran D.A.P."/>
            <person name="Tomita M."/>
            <person name="Numata K."/>
            <person name="Arakawa K."/>
        </authorList>
    </citation>
    <scope>NUCLEOTIDE SEQUENCE</scope>
</reference>
<dbReference type="Proteomes" id="UP000887013">
    <property type="component" value="Unassembled WGS sequence"/>
</dbReference>
<accession>A0A8X6TQP9</accession>
<sequence>MFRSRRPFCFVESCVQSRCKRRPTKELLIPVEIFLKLELFLLERCRSLQRRSKYRNRPLTDFQIDEALRNVPCVASSVEVCRGGRNTEIPIDRFSNERPFVIPHVVSRKFAEEFEIQNRPLTDFQMTRLRIAPVFSSQH</sequence>
<dbReference type="AlphaFoldDB" id="A0A8X6TQP9"/>
<dbReference type="EMBL" id="BMAW01013964">
    <property type="protein sequence ID" value="GFT36597.1"/>
    <property type="molecule type" value="Genomic_DNA"/>
</dbReference>
<proteinExistence type="predicted"/>
<name>A0A8X6TQP9_NEPPI</name>
<comment type="caution">
    <text evidence="1">The sequence shown here is derived from an EMBL/GenBank/DDBJ whole genome shotgun (WGS) entry which is preliminary data.</text>
</comment>
<evidence type="ECO:0000313" key="1">
    <source>
        <dbReference type="EMBL" id="GFT36597.1"/>
    </source>
</evidence>
<evidence type="ECO:0000313" key="2">
    <source>
        <dbReference type="Proteomes" id="UP000887013"/>
    </source>
</evidence>
<keyword evidence="2" id="KW-1185">Reference proteome</keyword>
<protein>
    <submittedName>
        <fullName evidence="1">Uncharacterized protein</fullName>
    </submittedName>
</protein>
<gene>
    <name evidence="1" type="ORF">NPIL_590041</name>
</gene>